<evidence type="ECO:0000256" key="8">
    <source>
        <dbReference type="ARBA" id="ARBA00022824"/>
    </source>
</evidence>
<evidence type="ECO:0000256" key="13">
    <source>
        <dbReference type="ARBA" id="ARBA00023180"/>
    </source>
</evidence>
<dbReference type="InterPro" id="IPR048024">
    <property type="entry name" value="Fxna-like_M28_dom"/>
</dbReference>
<dbReference type="InterPro" id="IPR007484">
    <property type="entry name" value="Peptidase_M28"/>
</dbReference>
<dbReference type="SUPFAM" id="SSF53187">
    <property type="entry name" value="Zn-dependent exopeptidases"/>
    <property type="match status" value="1"/>
</dbReference>
<organism evidence="20 21">
    <name type="scientific">Erpetoichthys calabaricus</name>
    <name type="common">Rope fish</name>
    <name type="synonym">Calamoichthys calabaricus</name>
    <dbReference type="NCBI Taxonomy" id="27687"/>
    <lineage>
        <taxon>Eukaryota</taxon>
        <taxon>Metazoa</taxon>
        <taxon>Chordata</taxon>
        <taxon>Craniata</taxon>
        <taxon>Vertebrata</taxon>
        <taxon>Euteleostomi</taxon>
        <taxon>Actinopterygii</taxon>
        <taxon>Polypteriformes</taxon>
        <taxon>Polypteridae</taxon>
        <taxon>Erpetoichthys</taxon>
    </lineage>
</organism>
<evidence type="ECO:0000259" key="17">
    <source>
        <dbReference type="Pfam" id="PF04389"/>
    </source>
</evidence>
<dbReference type="FunFam" id="3.40.630.10:FF:000008">
    <property type="entry name" value="Endoplasmic reticulum metallopeptidase 1"/>
    <property type="match status" value="1"/>
</dbReference>
<comment type="similarity">
    <text evidence="3">Belongs to the peptidase M28 family.</text>
</comment>
<evidence type="ECO:0000256" key="7">
    <source>
        <dbReference type="ARBA" id="ARBA00022801"/>
    </source>
</evidence>
<feature type="domain" description="Endoplasmic reticulum metallopeptidase 1/1-A TM" evidence="19">
    <location>
        <begin position="469"/>
        <end position="669"/>
    </location>
</feature>
<dbReference type="GO" id="GO:0005789">
    <property type="term" value="C:endoplasmic reticulum membrane"/>
    <property type="evidence" value="ECO:0007669"/>
    <property type="project" value="UniProtKB-SubCell"/>
</dbReference>
<feature type="transmembrane region" description="Helical" evidence="16">
    <location>
        <begin position="654"/>
        <end position="677"/>
    </location>
</feature>
<evidence type="ECO:0000256" key="4">
    <source>
        <dbReference type="ARBA" id="ARBA00022670"/>
    </source>
</evidence>
<evidence type="ECO:0000259" key="19">
    <source>
        <dbReference type="Pfam" id="PF22249"/>
    </source>
</evidence>
<dbReference type="GO" id="GO:0008235">
    <property type="term" value="F:metalloexopeptidase activity"/>
    <property type="evidence" value="ECO:0007669"/>
    <property type="project" value="InterPro"/>
</dbReference>
<keyword evidence="10 16" id="KW-1133">Transmembrane helix</keyword>
<feature type="transmembrane region" description="Helical" evidence="16">
    <location>
        <begin position="491"/>
        <end position="513"/>
    </location>
</feature>
<feature type="region of interest" description="Disordered" evidence="15">
    <location>
        <begin position="39"/>
        <end position="64"/>
    </location>
</feature>
<feature type="transmembrane region" description="Helical" evidence="16">
    <location>
        <begin position="83"/>
        <end position="104"/>
    </location>
</feature>
<keyword evidence="12 16" id="KW-0472">Membrane</keyword>
<feature type="transmembrane region" description="Helical" evidence="16">
    <location>
        <begin position="587"/>
        <end position="606"/>
    </location>
</feature>
<evidence type="ECO:0000256" key="12">
    <source>
        <dbReference type="ARBA" id="ARBA00023136"/>
    </source>
</evidence>
<dbReference type="CDD" id="cd03875">
    <property type="entry name" value="M28_Fxna_like"/>
    <property type="match status" value="1"/>
</dbReference>
<dbReference type="InterPro" id="IPR053974">
    <property type="entry name" value="ERMP1_1-A_TM"/>
</dbReference>
<evidence type="ECO:0000256" key="2">
    <source>
        <dbReference type="ARBA" id="ARBA00004477"/>
    </source>
</evidence>
<dbReference type="Proteomes" id="UP000694620">
    <property type="component" value="Chromosome 7"/>
</dbReference>
<feature type="transmembrane region" description="Helical" evidence="16">
    <location>
        <begin position="626"/>
        <end position="647"/>
    </location>
</feature>
<evidence type="ECO:0000256" key="5">
    <source>
        <dbReference type="ARBA" id="ARBA00022692"/>
    </source>
</evidence>
<keyword evidence="8" id="KW-0256">Endoplasmic reticulum</keyword>
<accession>A0A8C4S157</accession>
<keyword evidence="13" id="KW-0325">Glycoprotein</keyword>
<dbReference type="PANTHER" id="PTHR12147">
    <property type="entry name" value="METALLOPEPTIDASE M28 FAMILY MEMBER"/>
    <property type="match status" value="1"/>
</dbReference>
<reference evidence="20" key="3">
    <citation type="submission" date="2025-09" db="UniProtKB">
        <authorList>
            <consortium name="Ensembl"/>
        </authorList>
    </citation>
    <scope>IDENTIFICATION</scope>
</reference>
<evidence type="ECO:0000256" key="6">
    <source>
        <dbReference type="ARBA" id="ARBA00022723"/>
    </source>
</evidence>
<dbReference type="GO" id="GO:0046872">
    <property type="term" value="F:metal ion binding"/>
    <property type="evidence" value="ECO:0007669"/>
    <property type="project" value="UniProtKB-KW"/>
</dbReference>
<feature type="domain" description="Peptidase M28" evidence="17">
    <location>
        <begin position="192"/>
        <end position="387"/>
    </location>
</feature>
<proteinExistence type="inferred from homology"/>
<keyword evidence="9" id="KW-0862">Zinc</keyword>
<feature type="transmembrane region" description="Helical" evidence="16">
    <location>
        <begin position="458"/>
        <end position="479"/>
    </location>
</feature>
<protein>
    <recommendedName>
        <fullName evidence="14">Endoplasmic reticulum metallopeptidase 1</fullName>
    </recommendedName>
</protein>
<dbReference type="GO" id="GO:0006508">
    <property type="term" value="P:proteolysis"/>
    <property type="evidence" value="ECO:0007669"/>
    <property type="project" value="UniProtKB-KW"/>
</dbReference>
<dbReference type="Pfam" id="PF22249">
    <property type="entry name" value="ERMP1-TM"/>
    <property type="match status" value="1"/>
</dbReference>
<dbReference type="AlphaFoldDB" id="A0A8C4S157"/>
<keyword evidence="21" id="KW-1185">Reference proteome</keyword>
<evidence type="ECO:0000256" key="3">
    <source>
        <dbReference type="ARBA" id="ARBA00010918"/>
    </source>
</evidence>
<dbReference type="InterPro" id="IPR053973">
    <property type="entry name" value="ERMP1-like_C"/>
</dbReference>
<evidence type="ECO:0000259" key="18">
    <source>
        <dbReference type="Pfam" id="PF22248"/>
    </source>
</evidence>
<dbReference type="Pfam" id="PF04389">
    <property type="entry name" value="Peptidase_M28"/>
    <property type="match status" value="1"/>
</dbReference>
<evidence type="ECO:0000313" key="21">
    <source>
        <dbReference type="Proteomes" id="UP000694620"/>
    </source>
</evidence>
<dbReference type="Pfam" id="PF22248">
    <property type="entry name" value="ERMP1_C"/>
    <property type="match status" value="1"/>
</dbReference>
<keyword evidence="6" id="KW-0479">Metal-binding</keyword>
<feature type="compositionally biased region" description="Basic and acidic residues" evidence="15">
    <location>
        <begin position="52"/>
        <end position="62"/>
    </location>
</feature>
<evidence type="ECO:0000256" key="15">
    <source>
        <dbReference type="SAM" id="MobiDB-lite"/>
    </source>
</evidence>
<dbReference type="Gene3D" id="3.40.630.10">
    <property type="entry name" value="Zn peptidases"/>
    <property type="match status" value="1"/>
</dbReference>
<dbReference type="Ensembl" id="ENSECRT00000010085.1">
    <property type="protein sequence ID" value="ENSECRP00000009920.1"/>
    <property type="gene ID" value="ENSECRG00000006600.1"/>
</dbReference>
<feature type="domain" description="Endoplasmic reticulum metallopeptidase 1-like C-terminal" evidence="18">
    <location>
        <begin position="684"/>
        <end position="899"/>
    </location>
</feature>
<feature type="transmembrane region" description="Helical" evidence="16">
    <location>
        <begin position="427"/>
        <end position="446"/>
    </location>
</feature>
<reference evidence="20" key="1">
    <citation type="submission" date="2021-06" db="EMBL/GenBank/DDBJ databases">
        <authorList>
            <consortium name="Wellcome Sanger Institute Data Sharing"/>
        </authorList>
    </citation>
    <scope>NUCLEOTIDE SEQUENCE [LARGE SCALE GENOMIC DNA]</scope>
</reference>
<comment type="subcellular location">
    <subcellularLocation>
        <location evidence="2">Endoplasmic reticulum membrane</location>
        <topology evidence="2">Multi-pass membrane protein</topology>
    </subcellularLocation>
</comment>
<evidence type="ECO:0000256" key="10">
    <source>
        <dbReference type="ARBA" id="ARBA00022989"/>
    </source>
</evidence>
<evidence type="ECO:0000256" key="9">
    <source>
        <dbReference type="ARBA" id="ARBA00022833"/>
    </source>
</evidence>
<comment type="cofactor">
    <cofactor evidence="1">
        <name>Zn(2+)</name>
        <dbReference type="ChEBI" id="CHEBI:29105"/>
    </cofactor>
</comment>
<keyword evidence="5 16" id="KW-0812">Transmembrane</keyword>
<evidence type="ECO:0000256" key="14">
    <source>
        <dbReference type="ARBA" id="ARBA00070956"/>
    </source>
</evidence>
<dbReference type="GeneTree" id="ENSGT00530000063839"/>
<evidence type="ECO:0000256" key="1">
    <source>
        <dbReference type="ARBA" id="ARBA00001947"/>
    </source>
</evidence>
<evidence type="ECO:0000256" key="11">
    <source>
        <dbReference type="ARBA" id="ARBA00023049"/>
    </source>
</evidence>
<evidence type="ECO:0000256" key="16">
    <source>
        <dbReference type="SAM" id="Phobius"/>
    </source>
</evidence>
<reference evidence="20" key="2">
    <citation type="submission" date="2025-08" db="UniProtKB">
        <authorList>
            <consortium name="Ensembl"/>
        </authorList>
    </citation>
    <scope>IDENTIFICATION</scope>
</reference>
<keyword evidence="4" id="KW-0645">Protease</keyword>
<dbReference type="PANTHER" id="PTHR12147:SF22">
    <property type="entry name" value="ENDOPLASMIC RETICULUM METALLOPEPTIDASE 1"/>
    <property type="match status" value="1"/>
</dbReference>
<gene>
    <name evidence="20" type="primary">ERMP1</name>
</gene>
<name>A0A8C4S157_ERPCA</name>
<sequence length="902" mass="101138">MRLNAPHAISINTSTTLKETMENRPKVRRTTDYSVLELSPLLDGGDDDDDDNNGKTKKDQDRKSRRNVCKSLNLKLTCILKEIGVELSLSIFLFLLWALVQFSVRQLLVWRSMGEFNAERARKHLDNITAFGPRPVGSPENEILTVNYLLSQIEFIRQESNQTAHTITVDVQRPTGYRNFGYFINYYDNITNIVVKLEPRGGEGAQHAVLANCHFDSVPNSPGASDDAVSCSIMLEILRSLSNQSTPLTHGILFLFNGAEESGLQASHGFITQHPWAKLVRAFINLEAAGIGGKEIVFQIGPNSPWLVKAYALAAVHPFASVVGQDIFQSGAIPSITDFRVFTEFGNISGIDMAFFENGYLYHTKFDTPDRILTESIQRAGDNILAVIKHLATSNELSASVQYQHDSMVYFDLLGVYLVAYPARTGTIINCIVAVVTFIYLINRMFLPNGGRYWKSFLYIPFVTVGGLIIAAGIIAGIINLTGRAMFWYNYFYAAVFLYGSASVTVLQLIVFLEKNWCCGPHHKVSHFVLAELYFDVSLMLWSLALVYLTVKGWCSAYVPLMMVVFPLSTKLFCCHSFTQCGSTVKYLLGLSLPYMHITFLIWLVLESFCAILGRSVGDESLDIVMAFLITGSTLILATYLVPIFYLSKCTKEILFLCVSVFVAMGVLVLCGTFFPFSSDPASPRPKRIFLEHTTRTIHDLTGQVVTKNSGVWITSMDYTGMDHVTPHIPEINDSIRVDCRSTAQDCSFSCLQFAITKQWYLPAPEVHPKHALNFTLLDRHETPWGTTNLTFEVLGPSQLFLHLKTKNGTQLKNWSFTSGDGHSGERNVSIYRGLSSSAWHFWLEMKVNETNSEDGIISIAVASQYVHGDDQNTDMLKDLMQRFPDWSFPSHSVSTRHFFVF</sequence>
<evidence type="ECO:0000313" key="20">
    <source>
        <dbReference type="Ensembl" id="ENSECRP00000009920.1"/>
    </source>
</evidence>
<keyword evidence="11" id="KW-0482">Metalloprotease</keyword>
<dbReference type="InterPro" id="IPR045175">
    <property type="entry name" value="M28_fam"/>
</dbReference>
<keyword evidence="7" id="KW-0378">Hydrolase</keyword>